<evidence type="ECO:0008006" key="3">
    <source>
        <dbReference type="Google" id="ProtNLM"/>
    </source>
</evidence>
<name>W4PYD1_9BACI</name>
<dbReference type="PROSITE" id="PS51257">
    <property type="entry name" value="PROKAR_LIPOPROTEIN"/>
    <property type="match status" value="1"/>
</dbReference>
<dbReference type="EMBL" id="BAUT01000003">
    <property type="protein sequence ID" value="GAE24695.1"/>
    <property type="molecule type" value="Genomic_DNA"/>
</dbReference>
<comment type="caution">
    <text evidence="1">The sequence shown here is derived from an EMBL/GenBank/DDBJ whole genome shotgun (WGS) entry which is preliminary data.</text>
</comment>
<reference evidence="1" key="1">
    <citation type="journal article" date="2014" name="Genome Announc.">
        <title>Draft Genome Sequences of Three Alkaliphilic Bacillus Strains, Bacillus wakoensis JCM 9140T, Bacillus akibai JCM 9157T, and Bacillus hemicellulosilyticus JCM 9152T.</title>
        <authorList>
            <person name="Yuki M."/>
            <person name="Oshima K."/>
            <person name="Suda W."/>
            <person name="Oshida Y."/>
            <person name="Kitamura K."/>
            <person name="Iida T."/>
            <person name="Hattori M."/>
            <person name="Ohkuma M."/>
        </authorList>
    </citation>
    <scope>NUCLEOTIDE SEQUENCE [LARGE SCALE GENOMIC DNA]</scope>
    <source>
        <strain evidence="1">JCM 9140</strain>
    </source>
</reference>
<proteinExistence type="predicted"/>
<dbReference type="STRING" id="1236970.JCM9140_643"/>
<dbReference type="OrthoDB" id="2882457at2"/>
<sequence>MKAIISIFLLLVLVGCGQVSGEMTLEEINDSQSVTSANNNEPFLSFRWIEKGYDGTFVPIKNKVDQSSQEIYQQFGDPISRGHYEGGIYWEYDQATYFFNPDTNRCVAIAINIEEHNITSEEMKRQLGTPDQSEMNEMDGFWMYIYQLGEYELLFETEQKEGPLLYAWLKKTL</sequence>
<accession>W4PYD1</accession>
<keyword evidence="2" id="KW-1185">Reference proteome</keyword>
<dbReference type="RefSeq" id="WP_034742039.1">
    <property type="nucleotide sequence ID" value="NZ_BAUT01000003.1"/>
</dbReference>
<organism evidence="1 2">
    <name type="scientific">Halalkalibacter wakoensis JCM 9140</name>
    <dbReference type="NCBI Taxonomy" id="1236970"/>
    <lineage>
        <taxon>Bacteria</taxon>
        <taxon>Bacillati</taxon>
        <taxon>Bacillota</taxon>
        <taxon>Bacilli</taxon>
        <taxon>Bacillales</taxon>
        <taxon>Bacillaceae</taxon>
        <taxon>Halalkalibacter</taxon>
    </lineage>
</organism>
<protein>
    <recommendedName>
        <fullName evidence="3">Lipoprotein</fullName>
    </recommendedName>
</protein>
<dbReference type="InterPro" id="IPR025453">
    <property type="entry name" value="DUF4309"/>
</dbReference>
<dbReference type="Pfam" id="PF14172">
    <property type="entry name" value="DUF4309"/>
    <property type="match status" value="1"/>
</dbReference>
<gene>
    <name evidence="1" type="ORF">JCM9140_643</name>
</gene>
<evidence type="ECO:0000313" key="1">
    <source>
        <dbReference type="EMBL" id="GAE24695.1"/>
    </source>
</evidence>
<evidence type="ECO:0000313" key="2">
    <source>
        <dbReference type="Proteomes" id="UP000018890"/>
    </source>
</evidence>
<dbReference type="AlphaFoldDB" id="W4PYD1"/>
<dbReference type="Proteomes" id="UP000018890">
    <property type="component" value="Unassembled WGS sequence"/>
</dbReference>